<feature type="region of interest" description="Disordered" evidence="4">
    <location>
        <begin position="1069"/>
        <end position="1092"/>
    </location>
</feature>
<dbReference type="SUPFAM" id="SSF50978">
    <property type="entry name" value="WD40 repeat-like"/>
    <property type="match status" value="1"/>
</dbReference>
<dbReference type="Gene3D" id="1.25.10.10">
    <property type="entry name" value="Leucine-rich Repeat Variant"/>
    <property type="match status" value="1"/>
</dbReference>
<dbReference type="Gene3D" id="2.130.10.10">
    <property type="entry name" value="YVTN repeat-like/Quinoprotein amine dehydrogenase"/>
    <property type="match status" value="1"/>
</dbReference>
<reference evidence="8" key="1">
    <citation type="submission" date="2022-08" db="EMBL/GenBank/DDBJ databases">
        <title>Novel sulfate-reducing endosymbionts in the free-living metamonad Anaeramoeba.</title>
        <authorList>
            <person name="Jerlstrom-Hultqvist J."/>
            <person name="Cepicka I."/>
            <person name="Gallot-Lavallee L."/>
            <person name="Salas-Leiva D."/>
            <person name="Curtis B.A."/>
            <person name="Zahonova K."/>
            <person name="Pipaliya S."/>
            <person name="Dacks J."/>
            <person name="Roger A.J."/>
        </authorList>
    </citation>
    <scope>NUCLEOTIDE SEQUENCE</scope>
    <source>
        <strain evidence="8">Schooner1</strain>
    </source>
</reference>
<organism evidence="8 9">
    <name type="scientific">Anaeramoeba flamelloides</name>
    <dbReference type="NCBI Taxonomy" id="1746091"/>
    <lineage>
        <taxon>Eukaryota</taxon>
        <taxon>Metamonada</taxon>
        <taxon>Anaeramoebidae</taxon>
        <taxon>Anaeramoeba</taxon>
    </lineage>
</organism>
<evidence type="ECO:0000313" key="9">
    <source>
        <dbReference type="Proteomes" id="UP001150062"/>
    </source>
</evidence>
<evidence type="ECO:0000259" key="5">
    <source>
        <dbReference type="PROSITE" id="PS50003"/>
    </source>
</evidence>
<feature type="coiled-coil region" evidence="3">
    <location>
        <begin position="394"/>
        <end position="433"/>
    </location>
</feature>
<dbReference type="Pfam" id="PF00400">
    <property type="entry name" value="WD40"/>
    <property type="match status" value="2"/>
</dbReference>
<dbReference type="Pfam" id="PF00616">
    <property type="entry name" value="RasGAP"/>
    <property type="match status" value="1"/>
</dbReference>
<comment type="caution">
    <text evidence="8">The sequence shown here is derived from an EMBL/GenBank/DDBJ whole genome shotgun (WGS) entry which is preliminary data.</text>
</comment>
<feature type="compositionally biased region" description="Basic residues" evidence="4">
    <location>
        <begin position="1081"/>
        <end position="1091"/>
    </location>
</feature>
<dbReference type="PROSITE" id="PS50003">
    <property type="entry name" value="PH_DOMAIN"/>
    <property type="match status" value="1"/>
</dbReference>
<feature type="domain" description="Ras-GAP" evidence="6">
    <location>
        <begin position="1307"/>
        <end position="1499"/>
    </location>
</feature>
<sequence>MSTTGPYNFSFQLKLNSKFLSSISTFISGNIVAASGTPETISIVYAIEKGTIPGLEEETFLACSGQMMMLYSVQSMLKMSPNQEPKALWWIFGHSANISCVTVCPNGLIYSGSYDQTIHVNQYTNKEKKIILKGHTGLINNLIHLNNTVVSSSADGTVRVWKNFQQVKVISNEMTRDVSSIAPCYDYGFFCTNNTNELACFDLEGKIFFRLFVGNNKLNRVSSSPLGFKEYYAFGPNVSHFMSYSEITATPKMTQHPRFIIPYTRPKTLQGKNVDPNDPKDLYEKCYGEDVLLAYSDGDILFLTKNKNRATHLFSRSMQYPNTKEHKIRDVNSILQRKININNQIRVGYDFNKTSNNNQKELDVLCYKNKSQKWAKIGKITCDLDFIDIKESVQKKLEKKNKKKNQNYGDMDEKDLTNTLQFLQNQLLNMNGNEQYEKRIEKFPYKSSEYLPLIKEYAKDGSVSQSNQYKLYNLKEFAKQELKYFKKKLKKAKGYERILSIKFSMTGNSVWIGFNTNEDTRETATRILRELDLENHNLPSISQKIDLLKVRLRQYNYFGKTIPKKNFELLPVGDINQSIKQIESLNTATKTNQITENEMLLLKKISNNNSMSQNNVQTSDYQILAQLLKKCSGLIFPTLLDLYRLLILNPTISKKISKDGSFIQTLLQQLQTNINYQNVNLLLSYLKIFLNMCSSSKMRTVILNNRLLLLGKIKEILANKRENYPRTPQPRVKKIKPVLPVLQNGILSVTPKFTRVGSKNSLKPKNTKYRTKQIKDGIGALKRCSQESKSFKKVIWLLNTTPNQTEESQSSVSSFGSESDLMQTIDKSMLSKIREPLTRYEIQDRSYRFLRTLSLKQRAKIISSCVQRTEQMGLMAGYQPIGIRTNEWVWKTDLKELLKRALKRKSLSHFDPLFCRNVLAEIVKTIPKDRMLPVDFLTNVLLENDRTTFEEFKKYIKNKNILQIWESLMRYWKHCRSARIYETIELSSIFGKMITNSTVSEFEKLNLNAQTSVKENLLKSNIKEEKDLESKIKPEKKRKNFEGKVLLSTEKKLRQHYINEKIKNQLMSLGSDKNKNIKNNNKSKSKSNKNKRFNEISINDFSSTNLSENSENDNNIWSKCHLVLTNKKIIFYNEKKTEKLGSLLLKKLMVYQKSSSLNQSYTSRIGGKDKKTNENENNHKRSSSINGKQSPNKAKGSITENQNNNEKKNFSISNTEQEKTFLIGENSLFNAVLVKVQNKEEAIKWISQILMRKRANIHDLHYISKKLSLKDPNNIILHNLLVSKNLSLVSAIIENFDTRIHQGNFESGEAIARSLVIAFYSKNRVMRILRWMIYNETTNGKNHAKTLFRSSSLSAKIIPVFVNLIGKEFLKSTLSSTIAMVSKIKSHLEVDPHRVGEEAAEKNKNALMLLTNEFIGKIILSTRETPLSFRIICRAMKKATHRVFPESTYKSLNNILFLRFFVPAIATPEAYGIMEKKDIDITLRRNLVSISKIIQNVGNQSKGMMGTLSCLDTFVNQSGTKIINYFKKMAQVPKNIDERNLLNKIEISNEEINEALQLLRNHISNNWQDLRDVLLNSDCRSNYTVFVTDFIENLLEN</sequence>
<keyword evidence="9" id="KW-1185">Reference proteome</keyword>
<dbReference type="InterPro" id="IPR001936">
    <property type="entry name" value="RasGAP_dom"/>
</dbReference>
<keyword evidence="2" id="KW-0853">WD repeat</keyword>
<dbReference type="SMART" id="SM00323">
    <property type="entry name" value="RasGAP"/>
    <property type="match status" value="1"/>
</dbReference>
<dbReference type="EMBL" id="JAOAOG010000260">
    <property type="protein sequence ID" value="KAJ6235405.1"/>
    <property type="molecule type" value="Genomic_DNA"/>
</dbReference>
<evidence type="ECO:0000259" key="7">
    <source>
        <dbReference type="PROSITE" id="PS51396"/>
    </source>
</evidence>
<proteinExistence type="predicted"/>
<dbReference type="SMART" id="SM00320">
    <property type="entry name" value="WD40"/>
    <property type="match status" value="2"/>
</dbReference>
<dbReference type="PROSITE" id="PS51396">
    <property type="entry name" value="PUL"/>
    <property type="match status" value="1"/>
</dbReference>
<dbReference type="InterPro" id="IPR001680">
    <property type="entry name" value="WD40_rpt"/>
</dbReference>
<dbReference type="Gene3D" id="1.10.506.10">
    <property type="entry name" value="GTPase Activation - p120gap, domain 1"/>
    <property type="match status" value="1"/>
</dbReference>
<evidence type="ECO:0000256" key="3">
    <source>
        <dbReference type="SAM" id="Coils"/>
    </source>
</evidence>
<dbReference type="PROSITE" id="PS50082">
    <property type="entry name" value="WD_REPEATS_2"/>
    <property type="match status" value="1"/>
</dbReference>
<dbReference type="InterPro" id="IPR015943">
    <property type="entry name" value="WD40/YVTN_repeat-like_dom_sf"/>
</dbReference>
<dbReference type="PANTHER" id="PTHR10194:SF60">
    <property type="entry name" value="RAS GTPASE-ACTIVATING PROTEIN RASKOL"/>
    <property type="match status" value="1"/>
</dbReference>
<dbReference type="InterPro" id="IPR036322">
    <property type="entry name" value="WD40_repeat_dom_sf"/>
</dbReference>
<protein>
    <submittedName>
        <fullName evidence="8">Neurofibromin</fullName>
    </submittedName>
</protein>
<evidence type="ECO:0000256" key="4">
    <source>
        <dbReference type="SAM" id="MobiDB-lite"/>
    </source>
</evidence>
<accession>A0ABQ8XS06</accession>
<feature type="repeat" description="WD" evidence="2">
    <location>
        <begin position="132"/>
        <end position="162"/>
    </location>
</feature>
<feature type="compositionally biased region" description="Basic and acidic residues" evidence="4">
    <location>
        <begin position="1166"/>
        <end position="1179"/>
    </location>
</feature>
<dbReference type="SUPFAM" id="SSF48350">
    <property type="entry name" value="GTPase activation domain, GAP"/>
    <property type="match status" value="1"/>
</dbReference>
<dbReference type="InterPro" id="IPR008936">
    <property type="entry name" value="Rho_GTPase_activation_prot"/>
</dbReference>
<dbReference type="PANTHER" id="PTHR10194">
    <property type="entry name" value="RAS GTPASE-ACTIVATING PROTEINS"/>
    <property type="match status" value="1"/>
</dbReference>
<evidence type="ECO:0000256" key="2">
    <source>
        <dbReference type="PROSITE-ProRule" id="PRU00221"/>
    </source>
</evidence>
<dbReference type="PROSITE" id="PS50018">
    <property type="entry name" value="RAS_GTPASE_ACTIV_2"/>
    <property type="match status" value="1"/>
</dbReference>
<dbReference type="Proteomes" id="UP001150062">
    <property type="component" value="Unassembled WGS sequence"/>
</dbReference>
<gene>
    <name evidence="8" type="ORF">M0813_28686</name>
</gene>
<name>A0ABQ8XS06_9EUKA</name>
<dbReference type="SMART" id="SM00233">
    <property type="entry name" value="PH"/>
    <property type="match status" value="1"/>
</dbReference>
<dbReference type="InterPro" id="IPR039360">
    <property type="entry name" value="Ras_GTPase"/>
</dbReference>
<evidence type="ECO:0000259" key="6">
    <source>
        <dbReference type="PROSITE" id="PS50018"/>
    </source>
</evidence>
<keyword evidence="3" id="KW-0175">Coiled coil</keyword>
<evidence type="ECO:0000313" key="8">
    <source>
        <dbReference type="EMBL" id="KAJ6235405.1"/>
    </source>
</evidence>
<feature type="compositionally biased region" description="Polar residues" evidence="4">
    <location>
        <begin position="1183"/>
        <end position="1210"/>
    </location>
</feature>
<dbReference type="InterPro" id="IPR011989">
    <property type="entry name" value="ARM-like"/>
</dbReference>
<feature type="domain" description="PH" evidence="5">
    <location>
        <begin position="1099"/>
        <end position="1254"/>
    </location>
</feature>
<feature type="region of interest" description="Disordered" evidence="4">
    <location>
        <begin position="1160"/>
        <end position="1210"/>
    </location>
</feature>
<keyword evidence="1" id="KW-0343">GTPase activation</keyword>
<dbReference type="InterPro" id="IPR001849">
    <property type="entry name" value="PH_domain"/>
</dbReference>
<dbReference type="InterPro" id="IPR013535">
    <property type="entry name" value="PUL_dom"/>
</dbReference>
<feature type="domain" description="PUL" evidence="7">
    <location>
        <begin position="560"/>
        <end position="840"/>
    </location>
</feature>
<evidence type="ECO:0000256" key="1">
    <source>
        <dbReference type="ARBA" id="ARBA00022468"/>
    </source>
</evidence>